<evidence type="ECO:0000259" key="3">
    <source>
        <dbReference type="PROSITE" id="PS50977"/>
    </source>
</evidence>
<dbReference type="Pfam" id="PF17928">
    <property type="entry name" value="TetR_C_22"/>
    <property type="match status" value="1"/>
</dbReference>
<dbReference type="SUPFAM" id="SSF46689">
    <property type="entry name" value="Homeodomain-like"/>
    <property type="match status" value="1"/>
</dbReference>
<organism evidence="4 5">
    <name type="scientific">Sphingomonas liriopis</name>
    <dbReference type="NCBI Taxonomy" id="2949094"/>
    <lineage>
        <taxon>Bacteria</taxon>
        <taxon>Pseudomonadati</taxon>
        <taxon>Pseudomonadota</taxon>
        <taxon>Alphaproteobacteria</taxon>
        <taxon>Sphingomonadales</taxon>
        <taxon>Sphingomonadaceae</taxon>
        <taxon>Sphingomonas</taxon>
    </lineage>
</organism>
<dbReference type="GO" id="GO:0003677">
    <property type="term" value="F:DNA binding"/>
    <property type="evidence" value="ECO:0007669"/>
    <property type="project" value="UniProtKB-UniRule"/>
</dbReference>
<dbReference type="AlphaFoldDB" id="A0A9X2KPK6"/>
<reference evidence="4" key="1">
    <citation type="submission" date="2022-05" db="EMBL/GenBank/DDBJ databases">
        <title>Sphingomonas sp. strain RP10 Genome sequencing and assembly.</title>
        <authorList>
            <person name="Kim I."/>
        </authorList>
    </citation>
    <scope>NUCLEOTIDE SEQUENCE</scope>
    <source>
        <strain evidence="4">RP10</strain>
    </source>
</reference>
<dbReference type="InterPro" id="IPR041674">
    <property type="entry name" value="TetR_C_22"/>
</dbReference>
<protein>
    <submittedName>
        <fullName evidence="4">TetR family transcriptional regulator</fullName>
    </submittedName>
</protein>
<evidence type="ECO:0000256" key="2">
    <source>
        <dbReference type="PROSITE-ProRule" id="PRU00335"/>
    </source>
</evidence>
<proteinExistence type="predicted"/>
<keyword evidence="1 2" id="KW-0238">DNA-binding</keyword>
<dbReference type="InterPro" id="IPR001647">
    <property type="entry name" value="HTH_TetR"/>
</dbReference>
<evidence type="ECO:0000256" key="1">
    <source>
        <dbReference type="ARBA" id="ARBA00023125"/>
    </source>
</evidence>
<comment type="caution">
    <text evidence="4">The sequence shown here is derived from an EMBL/GenBank/DDBJ whole genome shotgun (WGS) entry which is preliminary data.</text>
</comment>
<dbReference type="Proteomes" id="UP001139486">
    <property type="component" value="Unassembled WGS sequence"/>
</dbReference>
<sequence>MVAETGLEGLSVREIGRRTGIPIASVYHYFPSAAAMMRALALRQFADVERLIEARLEEAGGLLSDLARAPLVASAVIDDLARYLDERPGAAAVWAALRSHPELRAAALADEIHKARSLTPVVAPMLHESRTVTAEHLALVIMETISANLMYARELGVDHQRLHVSALKLFIEAGLRELSVARR</sequence>
<keyword evidence="5" id="KW-1185">Reference proteome</keyword>
<evidence type="ECO:0000313" key="4">
    <source>
        <dbReference type="EMBL" id="MCP3734020.1"/>
    </source>
</evidence>
<feature type="domain" description="HTH tetR-type" evidence="3">
    <location>
        <begin position="1"/>
        <end position="48"/>
    </location>
</feature>
<dbReference type="Gene3D" id="1.10.357.10">
    <property type="entry name" value="Tetracycline Repressor, domain 2"/>
    <property type="match status" value="1"/>
</dbReference>
<gene>
    <name evidence="4" type="ORF">M9979_03905</name>
</gene>
<feature type="DNA-binding region" description="H-T-H motif" evidence="2">
    <location>
        <begin position="11"/>
        <end position="30"/>
    </location>
</feature>
<name>A0A9X2KPK6_9SPHN</name>
<dbReference type="EMBL" id="JAMLDY010000004">
    <property type="protein sequence ID" value="MCP3734020.1"/>
    <property type="molecule type" value="Genomic_DNA"/>
</dbReference>
<accession>A0A9X2KPK6</accession>
<evidence type="ECO:0000313" key="5">
    <source>
        <dbReference type="Proteomes" id="UP001139486"/>
    </source>
</evidence>
<dbReference type="PROSITE" id="PS50977">
    <property type="entry name" value="HTH_TETR_2"/>
    <property type="match status" value="1"/>
</dbReference>
<dbReference type="InterPro" id="IPR009057">
    <property type="entry name" value="Homeodomain-like_sf"/>
</dbReference>
<dbReference type="Pfam" id="PF00440">
    <property type="entry name" value="TetR_N"/>
    <property type="match status" value="1"/>
</dbReference>